<evidence type="ECO:0000256" key="4">
    <source>
        <dbReference type="PROSITE-ProRule" id="PRU00335"/>
    </source>
</evidence>
<dbReference type="Proteomes" id="UP000285278">
    <property type="component" value="Unassembled WGS sequence"/>
</dbReference>
<dbReference type="PRINTS" id="PR00455">
    <property type="entry name" value="HTHTETR"/>
</dbReference>
<feature type="DNA-binding region" description="H-T-H motif" evidence="4">
    <location>
        <begin position="29"/>
        <end position="48"/>
    </location>
</feature>
<feature type="domain" description="HTH tetR-type" evidence="5">
    <location>
        <begin position="6"/>
        <end position="66"/>
    </location>
</feature>
<evidence type="ECO:0000313" key="7">
    <source>
        <dbReference type="Proteomes" id="UP000285278"/>
    </source>
</evidence>
<evidence type="ECO:0000313" key="6">
    <source>
        <dbReference type="EMBL" id="RIX34879.1"/>
    </source>
</evidence>
<comment type="caution">
    <text evidence="6">The sequence shown here is derived from an EMBL/GenBank/DDBJ whole genome shotgun (WGS) entry which is preliminary data.</text>
</comment>
<dbReference type="InterPro" id="IPR009057">
    <property type="entry name" value="Homeodomain-like_sf"/>
</dbReference>
<dbReference type="InterPro" id="IPR001647">
    <property type="entry name" value="HTH_TetR"/>
</dbReference>
<dbReference type="PROSITE" id="PS50977">
    <property type="entry name" value="HTH_TETR_2"/>
    <property type="match status" value="1"/>
</dbReference>
<dbReference type="PANTHER" id="PTHR30055">
    <property type="entry name" value="HTH-TYPE TRANSCRIPTIONAL REGULATOR RUTR"/>
    <property type="match status" value="1"/>
</dbReference>
<proteinExistence type="predicted"/>
<dbReference type="PANTHER" id="PTHR30055:SF238">
    <property type="entry name" value="MYCOFACTOCIN BIOSYNTHESIS TRANSCRIPTIONAL REGULATOR MFTR-RELATED"/>
    <property type="match status" value="1"/>
</dbReference>
<dbReference type="STRING" id="1451189.CFAL_06885"/>
<evidence type="ECO:0000259" key="5">
    <source>
        <dbReference type="PROSITE" id="PS50977"/>
    </source>
</evidence>
<evidence type="ECO:0000256" key="1">
    <source>
        <dbReference type="ARBA" id="ARBA00023015"/>
    </source>
</evidence>
<sequence>MGRPREFDEKTVLDGAIRLFGARGFDSVPVDTALKEIGLNRASFYKIFGSKHGLCRSALETVVEGTTQAVSEEEMRDFLLVVLVELAPTDQRLYDLSLRAAGRLFGDDSESLGDHVLSRARRLLDTH</sequence>
<evidence type="ECO:0000256" key="2">
    <source>
        <dbReference type="ARBA" id="ARBA00023125"/>
    </source>
</evidence>
<keyword evidence="1" id="KW-0805">Transcription regulation</keyword>
<dbReference type="EMBL" id="QXJK01000005">
    <property type="protein sequence ID" value="RIX34879.1"/>
    <property type="molecule type" value="Genomic_DNA"/>
</dbReference>
<keyword evidence="3" id="KW-0804">Transcription</keyword>
<dbReference type="SUPFAM" id="SSF46689">
    <property type="entry name" value="Homeodomain-like"/>
    <property type="match status" value="1"/>
</dbReference>
<keyword evidence="7" id="KW-1185">Reference proteome</keyword>
<organism evidence="6 7">
    <name type="scientific">Corynebacterium falsenii</name>
    <dbReference type="NCBI Taxonomy" id="108486"/>
    <lineage>
        <taxon>Bacteria</taxon>
        <taxon>Bacillati</taxon>
        <taxon>Actinomycetota</taxon>
        <taxon>Actinomycetes</taxon>
        <taxon>Mycobacteriales</taxon>
        <taxon>Corynebacteriaceae</taxon>
        <taxon>Corynebacterium</taxon>
    </lineage>
</organism>
<dbReference type="InterPro" id="IPR050109">
    <property type="entry name" value="HTH-type_TetR-like_transc_reg"/>
</dbReference>
<reference evidence="6 7" key="1">
    <citation type="submission" date="2018-09" db="EMBL/GenBank/DDBJ databases">
        <title>Optimization and identification of Corynebacterium falsenii FN1-14 from fish paste.</title>
        <authorList>
            <person name="Daroonpunt R."/>
            <person name="Tanasupawat S."/>
        </authorList>
    </citation>
    <scope>NUCLEOTIDE SEQUENCE [LARGE SCALE GENOMIC DNA]</scope>
    <source>
        <strain evidence="6 7">FN1-14</strain>
    </source>
</reference>
<dbReference type="GO" id="GO:0003700">
    <property type="term" value="F:DNA-binding transcription factor activity"/>
    <property type="evidence" value="ECO:0007669"/>
    <property type="project" value="TreeGrafter"/>
</dbReference>
<dbReference type="Gene3D" id="1.10.10.60">
    <property type="entry name" value="Homeodomain-like"/>
    <property type="match status" value="1"/>
</dbReference>
<gene>
    <name evidence="6" type="ORF">D3M95_06115</name>
</gene>
<dbReference type="RefSeq" id="WP_119664739.1">
    <property type="nucleotide sequence ID" value="NZ_JBQQOK010000003.1"/>
</dbReference>
<evidence type="ECO:0000256" key="3">
    <source>
        <dbReference type="ARBA" id="ARBA00023163"/>
    </source>
</evidence>
<dbReference type="GO" id="GO:0000976">
    <property type="term" value="F:transcription cis-regulatory region binding"/>
    <property type="evidence" value="ECO:0007669"/>
    <property type="project" value="TreeGrafter"/>
</dbReference>
<keyword evidence="2 4" id="KW-0238">DNA-binding</keyword>
<dbReference type="OrthoDB" id="9805134at2"/>
<dbReference type="AlphaFoldDB" id="A0A418Q7E3"/>
<protein>
    <submittedName>
        <fullName evidence="6">TetR/AcrR family transcriptional regulator</fullName>
    </submittedName>
</protein>
<accession>A0A418Q7E3</accession>
<dbReference type="Pfam" id="PF00440">
    <property type="entry name" value="TetR_N"/>
    <property type="match status" value="1"/>
</dbReference>
<name>A0A418Q7E3_9CORY</name>